<evidence type="ECO:0000256" key="1">
    <source>
        <dbReference type="SAM" id="Phobius"/>
    </source>
</evidence>
<dbReference type="HOGENOM" id="CLU_2419292_0_0_1"/>
<keyword evidence="1" id="KW-0472">Membrane</keyword>
<feature type="non-terminal residue" evidence="3">
    <location>
        <position position="1"/>
    </location>
</feature>
<protein>
    <recommendedName>
        <fullName evidence="2">Reverse transcriptase domain-containing protein</fullName>
    </recommendedName>
</protein>
<feature type="transmembrane region" description="Helical" evidence="1">
    <location>
        <begin position="28"/>
        <end position="48"/>
    </location>
</feature>
<organism evidence="3">
    <name type="scientific">Capitella teleta</name>
    <name type="common">Polychaete worm</name>
    <dbReference type="NCBI Taxonomy" id="283909"/>
    <lineage>
        <taxon>Eukaryota</taxon>
        <taxon>Metazoa</taxon>
        <taxon>Spiralia</taxon>
        <taxon>Lophotrochozoa</taxon>
        <taxon>Annelida</taxon>
        <taxon>Polychaeta</taxon>
        <taxon>Sedentaria</taxon>
        <taxon>Scolecida</taxon>
        <taxon>Capitellidae</taxon>
        <taxon>Capitella</taxon>
    </lineage>
</organism>
<evidence type="ECO:0000259" key="2">
    <source>
        <dbReference type="PROSITE" id="PS50878"/>
    </source>
</evidence>
<dbReference type="InterPro" id="IPR000477">
    <property type="entry name" value="RT_dom"/>
</dbReference>
<evidence type="ECO:0000313" key="5">
    <source>
        <dbReference type="Proteomes" id="UP000014760"/>
    </source>
</evidence>
<proteinExistence type="predicted"/>
<evidence type="ECO:0000313" key="3">
    <source>
        <dbReference type="EMBL" id="ELT92623.1"/>
    </source>
</evidence>
<dbReference type="EMBL" id="AMQN01013243">
    <property type="status" value="NOT_ANNOTATED_CDS"/>
    <property type="molecule type" value="Genomic_DNA"/>
</dbReference>
<name>R7TFQ2_CAPTE</name>
<sequence>SEWDDVKSGLPQGSIVGPFLFLLFINDLPYPLFVILVLSCLLLIVNFLDKSHVRTIVSCYNMTSMPCVNGAVNGICLLIRSSARFYQFQDRM</sequence>
<reference evidence="4" key="3">
    <citation type="submission" date="2015-06" db="UniProtKB">
        <authorList>
            <consortium name="EnsemblMetazoa"/>
        </authorList>
    </citation>
    <scope>IDENTIFICATION</scope>
</reference>
<keyword evidence="1" id="KW-0812">Transmembrane</keyword>
<dbReference type="Proteomes" id="UP000014760">
    <property type="component" value="Unassembled WGS sequence"/>
</dbReference>
<dbReference type="EnsemblMetazoa" id="CapteT129928">
    <property type="protein sequence ID" value="CapteP129928"/>
    <property type="gene ID" value="CapteG129928"/>
</dbReference>
<evidence type="ECO:0000313" key="4">
    <source>
        <dbReference type="EnsemblMetazoa" id="CapteP129928"/>
    </source>
</evidence>
<dbReference type="AlphaFoldDB" id="R7TFQ2"/>
<accession>R7TFQ2</accession>
<dbReference type="OrthoDB" id="415068at2759"/>
<gene>
    <name evidence="3" type="ORF">CAPTEDRAFT_129928</name>
</gene>
<feature type="domain" description="Reverse transcriptase" evidence="2">
    <location>
        <begin position="1"/>
        <end position="92"/>
    </location>
</feature>
<reference evidence="3 5" key="2">
    <citation type="journal article" date="2013" name="Nature">
        <title>Insights into bilaterian evolution from three spiralian genomes.</title>
        <authorList>
            <person name="Simakov O."/>
            <person name="Marletaz F."/>
            <person name="Cho S.J."/>
            <person name="Edsinger-Gonzales E."/>
            <person name="Havlak P."/>
            <person name="Hellsten U."/>
            <person name="Kuo D.H."/>
            <person name="Larsson T."/>
            <person name="Lv J."/>
            <person name="Arendt D."/>
            <person name="Savage R."/>
            <person name="Osoegawa K."/>
            <person name="de Jong P."/>
            <person name="Grimwood J."/>
            <person name="Chapman J.A."/>
            <person name="Shapiro H."/>
            <person name="Aerts A."/>
            <person name="Otillar R.P."/>
            <person name="Terry A.Y."/>
            <person name="Boore J.L."/>
            <person name="Grigoriev I.V."/>
            <person name="Lindberg D.R."/>
            <person name="Seaver E.C."/>
            <person name="Weisblat D.A."/>
            <person name="Putnam N.H."/>
            <person name="Rokhsar D.S."/>
        </authorList>
    </citation>
    <scope>NUCLEOTIDE SEQUENCE</scope>
    <source>
        <strain evidence="3 5">I ESC-2004</strain>
    </source>
</reference>
<dbReference type="EMBL" id="KB310063">
    <property type="protein sequence ID" value="ELT92623.1"/>
    <property type="molecule type" value="Genomic_DNA"/>
</dbReference>
<dbReference type="PROSITE" id="PS50878">
    <property type="entry name" value="RT_POL"/>
    <property type="match status" value="1"/>
</dbReference>
<reference evidence="5" key="1">
    <citation type="submission" date="2012-12" db="EMBL/GenBank/DDBJ databases">
        <authorList>
            <person name="Hellsten U."/>
            <person name="Grimwood J."/>
            <person name="Chapman J.A."/>
            <person name="Shapiro H."/>
            <person name="Aerts A."/>
            <person name="Otillar R.P."/>
            <person name="Terry A.Y."/>
            <person name="Boore J.L."/>
            <person name="Simakov O."/>
            <person name="Marletaz F."/>
            <person name="Cho S.-J."/>
            <person name="Edsinger-Gonzales E."/>
            <person name="Havlak P."/>
            <person name="Kuo D.-H."/>
            <person name="Larsson T."/>
            <person name="Lv J."/>
            <person name="Arendt D."/>
            <person name="Savage R."/>
            <person name="Osoegawa K."/>
            <person name="de Jong P."/>
            <person name="Lindberg D.R."/>
            <person name="Seaver E.C."/>
            <person name="Weisblat D.A."/>
            <person name="Putnam N.H."/>
            <person name="Grigoriev I.V."/>
            <person name="Rokhsar D.S."/>
        </authorList>
    </citation>
    <scope>NUCLEOTIDE SEQUENCE</scope>
    <source>
        <strain evidence="5">I ESC-2004</strain>
    </source>
</reference>
<keyword evidence="1" id="KW-1133">Transmembrane helix</keyword>
<keyword evidence="5" id="KW-1185">Reference proteome</keyword>